<accession>A0A518HDM1</accession>
<name>A0A518HDM1_9BACT</name>
<keyword evidence="2" id="KW-1185">Reference proteome</keyword>
<protein>
    <submittedName>
        <fullName evidence="1">Uncharacterized protein</fullName>
    </submittedName>
</protein>
<dbReference type="EMBL" id="CP036426">
    <property type="protein sequence ID" value="QDV38955.1"/>
    <property type="molecule type" value="Genomic_DNA"/>
</dbReference>
<dbReference type="AlphaFoldDB" id="A0A518HDM1"/>
<dbReference type="RefSeq" id="WP_145277858.1">
    <property type="nucleotide sequence ID" value="NZ_CP036426.1"/>
</dbReference>
<sequence length="247" mass="27366">MKIHLTSEVVGQSTLKEYDKTLGIYAAPLYIVPTYKMTVEGVGDFEVIRAGLKRAYERHPKGTRTCDVGVFGAYTITDPTWIEYTPRTGPGTVSGAVRLWKTKAFLIHEGPADRRFGMGTFGCVEVMDATAWKRFVDNVKGPTRRGQVELVIESLTKPEATLAVTDPDVKPPWSDALYHRWTNPGAHQPVELLESDVDAILAGSRPGGVPVEELRQLALIYLNYRMTDPGEQKLRTYVEHHAAGIGP</sequence>
<dbReference type="Proteomes" id="UP000317835">
    <property type="component" value="Chromosome"/>
</dbReference>
<reference evidence="1 2" key="1">
    <citation type="submission" date="2019-02" db="EMBL/GenBank/DDBJ databases">
        <title>Deep-cultivation of Planctomycetes and their phenomic and genomic characterization uncovers novel biology.</title>
        <authorList>
            <person name="Wiegand S."/>
            <person name="Jogler M."/>
            <person name="Boedeker C."/>
            <person name="Pinto D."/>
            <person name="Vollmers J."/>
            <person name="Rivas-Marin E."/>
            <person name="Kohn T."/>
            <person name="Peeters S.H."/>
            <person name="Heuer A."/>
            <person name="Rast P."/>
            <person name="Oberbeckmann S."/>
            <person name="Bunk B."/>
            <person name="Jeske O."/>
            <person name="Meyerdierks A."/>
            <person name="Storesund J.E."/>
            <person name="Kallscheuer N."/>
            <person name="Luecker S."/>
            <person name="Lage O.M."/>
            <person name="Pohl T."/>
            <person name="Merkel B.J."/>
            <person name="Hornburger P."/>
            <person name="Mueller R.-W."/>
            <person name="Bruemmer F."/>
            <person name="Labrenz M."/>
            <person name="Spormann A.M."/>
            <person name="Op den Camp H."/>
            <person name="Overmann J."/>
            <person name="Amann R."/>
            <person name="Jetten M.S.M."/>
            <person name="Mascher T."/>
            <person name="Medema M.H."/>
            <person name="Devos D.P."/>
            <person name="Kaster A.-K."/>
            <person name="Ovreas L."/>
            <person name="Rohde M."/>
            <person name="Galperin M.Y."/>
            <person name="Jogler C."/>
        </authorList>
    </citation>
    <scope>NUCLEOTIDE SEQUENCE [LARGE SCALE GENOMIC DNA]</scope>
    <source>
        <strain evidence="1 2">ElP</strain>
    </source>
</reference>
<organism evidence="1 2">
    <name type="scientific">Tautonia plasticadhaerens</name>
    <dbReference type="NCBI Taxonomy" id="2527974"/>
    <lineage>
        <taxon>Bacteria</taxon>
        <taxon>Pseudomonadati</taxon>
        <taxon>Planctomycetota</taxon>
        <taxon>Planctomycetia</taxon>
        <taxon>Isosphaerales</taxon>
        <taxon>Isosphaeraceae</taxon>
        <taxon>Tautonia</taxon>
    </lineage>
</organism>
<proteinExistence type="predicted"/>
<dbReference type="KEGG" id="tpla:ElP_69150"/>
<evidence type="ECO:0000313" key="1">
    <source>
        <dbReference type="EMBL" id="QDV38955.1"/>
    </source>
</evidence>
<evidence type="ECO:0000313" key="2">
    <source>
        <dbReference type="Proteomes" id="UP000317835"/>
    </source>
</evidence>
<gene>
    <name evidence="1" type="ORF">ElP_69150</name>
</gene>
<dbReference type="OrthoDB" id="1449769at2"/>